<keyword evidence="6" id="KW-1185">Reference proteome</keyword>
<dbReference type="GO" id="GO:0030420">
    <property type="term" value="P:establishment of competence for transformation"/>
    <property type="evidence" value="ECO:0007669"/>
    <property type="project" value="UniProtKB-KW"/>
</dbReference>
<gene>
    <name evidence="5" type="ORF">G4D64_01290</name>
    <name evidence="4" type="ORF">H1Z61_01290</name>
</gene>
<dbReference type="PIRSF" id="PIRSF021292">
    <property type="entry name" value="Competence_ComGD"/>
    <property type="match status" value="1"/>
</dbReference>
<keyword evidence="3" id="KW-0812">Transmembrane</keyword>
<dbReference type="InterPro" id="IPR012902">
    <property type="entry name" value="N_methyl_site"/>
</dbReference>
<dbReference type="EMBL" id="JACEIO010000002">
    <property type="protein sequence ID" value="MBA4535804.1"/>
    <property type="molecule type" value="Genomic_DNA"/>
</dbReference>
<dbReference type="PROSITE" id="PS00409">
    <property type="entry name" value="PROKAR_NTER_METHYL"/>
    <property type="match status" value="1"/>
</dbReference>
<dbReference type="InterPro" id="IPR045584">
    <property type="entry name" value="Pilin-like"/>
</dbReference>
<sequence length="150" mass="17929">MINKIQRSAGFTLVETLFVLSVFFMIASITVFLLKPHFTKIEKEFFFSNLAADLYYAQIYAIAHQSEVTVNFLPDQQFYYFRSRHHQRHLLKRTYSKEILIYEGSINLNFRFLADGNINKFGSFFIRIHDNRYKLTFLLGKGRFYVVKER</sequence>
<comment type="caution">
    <text evidence="5">The sequence shown here is derived from an EMBL/GenBank/DDBJ whole genome shotgun (WGS) entry which is preliminary data.</text>
</comment>
<dbReference type="GO" id="GO:0009986">
    <property type="term" value="C:cell surface"/>
    <property type="evidence" value="ECO:0007669"/>
    <property type="project" value="UniProtKB-SubCell"/>
</dbReference>
<dbReference type="Proteomes" id="UP000570010">
    <property type="component" value="Unassembled WGS sequence"/>
</dbReference>
<evidence type="ECO:0000313" key="6">
    <source>
        <dbReference type="Proteomes" id="UP000472971"/>
    </source>
</evidence>
<dbReference type="Proteomes" id="UP000472971">
    <property type="component" value="Unassembled WGS sequence"/>
</dbReference>
<dbReference type="EMBL" id="JAAIWN010000002">
    <property type="protein sequence ID" value="NEY80180.1"/>
    <property type="molecule type" value="Genomic_DNA"/>
</dbReference>
<comment type="subcellular location">
    <subcellularLocation>
        <location evidence="1">Cell surface</location>
    </subcellularLocation>
</comment>
<dbReference type="InterPro" id="IPR016785">
    <property type="entry name" value="ComGD"/>
</dbReference>
<evidence type="ECO:0000256" key="1">
    <source>
        <dbReference type="ARBA" id="ARBA00004241"/>
    </source>
</evidence>
<dbReference type="RefSeq" id="WP_163239318.1">
    <property type="nucleotide sequence ID" value="NZ_JAAIWN010000002.1"/>
</dbReference>
<reference evidence="4 7" key="2">
    <citation type="submission" date="2020-07" db="EMBL/GenBank/DDBJ databases">
        <authorList>
            <person name="Feng H."/>
        </authorList>
    </citation>
    <scope>NUCLEOTIDE SEQUENCE [LARGE SCALE GENOMIC DNA]</scope>
    <source>
        <strain evidence="4">S-12</strain>
        <strain evidence="7">s-12</strain>
    </source>
</reference>
<evidence type="ECO:0000313" key="4">
    <source>
        <dbReference type="EMBL" id="MBA4535804.1"/>
    </source>
</evidence>
<dbReference type="NCBIfam" id="NF040982">
    <property type="entry name" value="ComGD"/>
    <property type="match status" value="1"/>
</dbReference>
<protein>
    <submittedName>
        <fullName evidence="5">Type II secretion system protein</fullName>
    </submittedName>
</protein>
<evidence type="ECO:0000313" key="7">
    <source>
        <dbReference type="Proteomes" id="UP000570010"/>
    </source>
</evidence>
<dbReference type="SUPFAM" id="SSF54523">
    <property type="entry name" value="Pili subunits"/>
    <property type="match status" value="1"/>
</dbReference>
<reference evidence="5 6" key="1">
    <citation type="submission" date="2020-02" db="EMBL/GenBank/DDBJ databases">
        <title>Bacillus aquiflavi sp. nov., isolated from yellow water of strong flavor Chinese baijiu in Yibin region of China.</title>
        <authorList>
            <person name="Xie J."/>
        </authorList>
    </citation>
    <scope>NUCLEOTIDE SEQUENCE [LARGE SCALE GENOMIC DNA]</scope>
    <source>
        <strain evidence="5 6">3H-10</strain>
    </source>
</reference>
<evidence type="ECO:0000313" key="5">
    <source>
        <dbReference type="EMBL" id="NEY80180.1"/>
    </source>
</evidence>
<proteinExistence type="predicted"/>
<keyword evidence="3" id="KW-1133">Transmembrane helix</keyword>
<organism evidence="5 6">
    <name type="scientific">Bacillus aquiflavi</name>
    <dbReference type="NCBI Taxonomy" id="2672567"/>
    <lineage>
        <taxon>Bacteria</taxon>
        <taxon>Bacillati</taxon>
        <taxon>Bacillota</taxon>
        <taxon>Bacilli</taxon>
        <taxon>Bacillales</taxon>
        <taxon>Bacillaceae</taxon>
        <taxon>Bacillus</taxon>
    </lineage>
</organism>
<name>A0A6B3VPE8_9BACI</name>
<dbReference type="AlphaFoldDB" id="A0A6B3VPE8"/>
<evidence type="ECO:0000256" key="2">
    <source>
        <dbReference type="ARBA" id="ARBA00023287"/>
    </source>
</evidence>
<keyword evidence="2" id="KW-0178">Competence</keyword>
<keyword evidence="3" id="KW-0472">Membrane</keyword>
<feature type="transmembrane region" description="Helical" evidence="3">
    <location>
        <begin position="12"/>
        <end position="34"/>
    </location>
</feature>
<evidence type="ECO:0000256" key="3">
    <source>
        <dbReference type="SAM" id="Phobius"/>
    </source>
</evidence>
<accession>A0A6B3VPE8</accession>